<keyword evidence="3" id="KW-0507">mRNA processing</keyword>
<dbReference type="HOGENOM" id="CLU_095039_1_1_1"/>
<dbReference type="InterPro" id="IPR002483">
    <property type="entry name" value="PWI_dom"/>
</dbReference>
<feature type="compositionally biased region" description="Basic and acidic residues" evidence="6">
    <location>
        <begin position="193"/>
        <end position="205"/>
    </location>
</feature>
<dbReference type="AlphaFoldDB" id="G3AP01"/>
<dbReference type="STRING" id="619300.G3AP01"/>
<protein>
    <recommendedName>
        <fullName evidence="2">U1 small nuclear ribonucleoprotein component SNU71</fullName>
    </recommendedName>
</protein>
<evidence type="ECO:0000256" key="2">
    <source>
        <dbReference type="ARBA" id="ARBA00014280"/>
    </source>
</evidence>
<feature type="region of interest" description="Disordered" evidence="6">
    <location>
        <begin position="118"/>
        <end position="236"/>
    </location>
</feature>
<comment type="similarity">
    <text evidence="1">Belongs to the SNU71 family.</text>
</comment>
<feature type="compositionally biased region" description="Low complexity" evidence="6">
    <location>
        <begin position="169"/>
        <end position="190"/>
    </location>
</feature>
<dbReference type="GO" id="GO:0006397">
    <property type="term" value="P:mRNA processing"/>
    <property type="evidence" value="ECO:0007669"/>
    <property type="project" value="UniProtKB-KW"/>
</dbReference>
<dbReference type="InterPro" id="IPR036483">
    <property type="entry name" value="PWI_dom_sf"/>
</dbReference>
<dbReference type="InParanoid" id="G3AP01"/>
<dbReference type="OMA" id="DRDESIY"/>
<evidence type="ECO:0000256" key="6">
    <source>
        <dbReference type="SAM" id="MobiDB-lite"/>
    </source>
</evidence>
<evidence type="ECO:0000256" key="5">
    <source>
        <dbReference type="ARBA" id="ARBA00025004"/>
    </source>
</evidence>
<organism evidence="9">
    <name type="scientific">Spathaspora passalidarum (strain NRRL Y-27907 / 11-Y1)</name>
    <dbReference type="NCBI Taxonomy" id="619300"/>
    <lineage>
        <taxon>Eukaryota</taxon>
        <taxon>Fungi</taxon>
        <taxon>Dikarya</taxon>
        <taxon>Ascomycota</taxon>
        <taxon>Saccharomycotina</taxon>
        <taxon>Pichiomycetes</taxon>
        <taxon>Debaryomycetaceae</taxon>
        <taxon>Spathaspora</taxon>
    </lineage>
</organism>
<dbReference type="eggNOG" id="KOG2146">
    <property type="taxonomic scope" value="Eukaryota"/>
</dbReference>
<evidence type="ECO:0000259" key="7">
    <source>
        <dbReference type="PROSITE" id="PS51025"/>
    </source>
</evidence>
<dbReference type="Proteomes" id="UP000000709">
    <property type="component" value="Unassembled WGS sequence"/>
</dbReference>
<dbReference type="Pfam" id="PF01480">
    <property type="entry name" value="PWI"/>
    <property type="match status" value="1"/>
</dbReference>
<evidence type="ECO:0000256" key="3">
    <source>
        <dbReference type="ARBA" id="ARBA00022664"/>
    </source>
</evidence>
<accession>G3AP01</accession>
<evidence type="ECO:0000313" key="8">
    <source>
        <dbReference type="EMBL" id="EGW32032.1"/>
    </source>
</evidence>
<feature type="compositionally biased region" description="Basic and acidic residues" evidence="6">
    <location>
        <begin position="118"/>
        <end position="160"/>
    </location>
</feature>
<dbReference type="GeneID" id="18873732"/>
<evidence type="ECO:0000313" key="9">
    <source>
        <dbReference type="Proteomes" id="UP000000709"/>
    </source>
</evidence>
<dbReference type="PROSITE" id="PS51025">
    <property type="entry name" value="PWI"/>
    <property type="match status" value="1"/>
</dbReference>
<keyword evidence="4" id="KW-0508">mRNA splicing</keyword>
<dbReference type="EMBL" id="GL996502">
    <property type="protein sequence ID" value="EGW32032.1"/>
    <property type="molecule type" value="Genomic_DNA"/>
</dbReference>
<dbReference type="RefSeq" id="XP_007375308.1">
    <property type="nucleotide sequence ID" value="XM_007375246.1"/>
</dbReference>
<proteinExistence type="inferred from homology"/>
<sequence>MAYRLHEVNEDFIKDKLDKQKSSSKFPKIFKTNVDITKITNWPAIKKWIQHRIDQLIPDDEIFVEYVYELIRSDSPCPDIKAIQLQVDDFLGKEDSLEFCTQLWQLLIDSEHGKLKDNKQVKEQPVKEQPVKEQPVKEQSTKEQSDRKEEKQVQEQHEAKIQSPKKTKTNYNRSSSYTSKSNESTNKTSYRSQNDRDYRRDRDLPTYKANTHGQRQRESPDERYRDERRIRARKGN</sequence>
<dbReference type="GO" id="GO:0005681">
    <property type="term" value="C:spliceosomal complex"/>
    <property type="evidence" value="ECO:0007669"/>
    <property type="project" value="UniProtKB-KW"/>
</dbReference>
<dbReference type="Gene3D" id="1.20.1390.10">
    <property type="entry name" value="PWI domain"/>
    <property type="match status" value="1"/>
</dbReference>
<dbReference type="KEGG" id="spaa:SPAPADRAFT_61131"/>
<name>G3AP01_SPAPN</name>
<feature type="compositionally biased region" description="Basic and acidic residues" evidence="6">
    <location>
        <begin position="215"/>
        <end position="229"/>
    </location>
</feature>
<keyword evidence="4" id="KW-0747">Spliceosome</keyword>
<evidence type="ECO:0000256" key="1">
    <source>
        <dbReference type="ARBA" id="ARBA00005544"/>
    </source>
</evidence>
<feature type="domain" description="PWI" evidence="7">
    <location>
        <begin position="23"/>
        <end position="128"/>
    </location>
</feature>
<keyword evidence="9" id="KW-1185">Reference proteome</keyword>
<evidence type="ECO:0000256" key="4">
    <source>
        <dbReference type="ARBA" id="ARBA00022728"/>
    </source>
</evidence>
<dbReference type="SUPFAM" id="SSF101233">
    <property type="entry name" value="PWI domain"/>
    <property type="match status" value="1"/>
</dbReference>
<dbReference type="OrthoDB" id="163257at2759"/>
<comment type="function">
    <text evidence="5">Component of the U1 snRNP particle, which recognizes and binds the 5'-splice site of pre-mRNA. Together with other non-snRNP factors, U1 snRNP forms the spliceosomal commitment complex, that targets pre-mRNA to the splicing pathway.</text>
</comment>
<gene>
    <name evidence="8" type="ORF">SPAPADRAFT_61131</name>
</gene>
<reference evidence="8 9" key="1">
    <citation type="journal article" date="2011" name="Proc. Natl. Acad. Sci. U.S.A.">
        <title>Comparative genomics of xylose-fermenting fungi for enhanced biofuel production.</title>
        <authorList>
            <person name="Wohlbach D.J."/>
            <person name="Kuo A."/>
            <person name="Sato T.K."/>
            <person name="Potts K.M."/>
            <person name="Salamov A.A."/>
            <person name="LaButti K.M."/>
            <person name="Sun H."/>
            <person name="Clum A."/>
            <person name="Pangilinan J.L."/>
            <person name="Lindquist E.A."/>
            <person name="Lucas S."/>
            <person name="Lapidus A."/>
            <person name="Jin M."/>
            <person name="Gunawan C."/>
            <person name="Balan V."/>
            <person name="Dale B.E."/>
            <person name="Jeffries T.W."/>
            <person name="Zinkel R."/>
            <person name="Barry K.W."/>
            <person name="Grigoriev I.V."/>
            <person name="Gasch A.P."/>
        </authorList>
    </citation>
    <scope>NUCLEOTIDE SEQUENCE [LARGE SCALE GENOMIC DNA]</scope>
    <source>
        <strain evidence="9">NRRL Y-27907 / 11-Y1</strain>
    </source>
</reference>